<protein>
    <submittedName>
        <fullName evidence="2">Uncharacterized protein</fullName>
    </submittedName>
</protein>
<proteinExistence type="predicted"/>
<dbReference type="OrthoDB" id="7464126at2759"/>
<comment type="caution">
    <text evidence="2">The sequence shown here is derived from an EMBL/GenBank/DDBJ whole genome shotgun (WGS) entry which is preliminary data.</text>
</comment>
<evidence type="ECO:0000313" key="2">
    <source>
        <dbReference type="EMBL" id="OJD23429.1"/>
    </source>
</evidence>
<gene>
    <name evidence="2" type="ORF">ACJ73_05222</name>
</gene>
<dbReference type="STRING" id="1658174.A0A1J9R710"/>
<dbReference type="EMBL" id="LGTZ01000797">
    <property type="protein sequence ID" value="OJD23429.1"/>
    <property type="molecule type" value="Genomic_DNA"/>
</dbReference>
<dbReference type="AlphaFoldDB" id="A0A1J9R710"/>
<feature type="compositionally biased region" description="Low complexity" evidence="1">
    <location>
        <begin position="31"/>
        <end position="46"/>
    </location>
</feature>
<dbReference type="VEuPathDB" id="FungiDB:ACJ73_05222"/>
<dbReference type="Proteomes" id="UP000242791">
    <property type="component" value="Unassembled WGS sequence"/>
</dbReference>
<keyword evidence="3" id="KW-1185">Reference proteome</keyword>
<evidence type="ECO:0000256" key="1">
    <source>
        <dbReference type="SAM" id="MobiDB-lite"/>
    </source>
</evidence>
<accession>A0A1J9R710</accession>
<reference evidence="2 3" key="1">
    <citation type="submission" date="2015-08" db="EMBL/GenBank/DDBJ databases">
        <title>Emmonsia species relationships and genome sequence.</title>
        <authorList>
            <person name="Cuomo C.A."/>
            <person name="Schwartz I.S."/>
            <person name="Kenyon C."/>
            <person name="De Hoog G.S."/>
            <person name="Govender N.P."/>
            <person name="Botha A."/>
            <person name="Moreno L."/>
            <person name="De Vries M."/>
            <person name="Munoz J.F."/>
            <person name="Stielow J.B."/>
        </authorList>
    </citation>
    <scope>NUCLEOTIDE SEQUENCE [LARGE SCALE GENOMIC DNA]</scope>
    <source>
        <strain evidence="2 3">EI222</strain>
    </source>
</reference>
<organism evidence="2 3">
    <name type="scientific">Blastomyces percursus</name>
    <dbReference type="NCBI Taxonomy" id="1658174"/>
    <lineage>
        <taxon>Eukaryota</taxon>
        <taxon>Fungi</taxon>
        <taxon>Dikarya</taxon>
        <taxon>Ascomycota</taxon>
        <taxon>Pezizomycotina</taxon>
        <taxon>Eurotiomycetes</taxon>
        <taxon>Eurotiomycetidae</taxon>
        <taxon>Onygenales</taxon>
        <taxon>Ajellomycetaceae</taxon>
        <taxon>Blastomyces</taxon>
    </lineage>
</organism>
<evidence type="ECO:0000313" key="3">
    <source>
        <dbReference type="Proteomes" id="UP000242791"/>
    </source>
</evidence>
<sequence>MPLRARLANKLGFSHSSRRKSQILISGGSRGPSTSASSSSSSPSSSNRKFIFTSETVALKKTNTEPVRGLSDPQLIPPITPPDLWFDALQSFSSDDQQIQFSREERNVKRCCGKTIFWLNKFKGVGDVAVGCDQAPASLSWAGVRMILQVHSSLITNLQRVFMAIAKYDPTQLLQNPNKWGLARSRRNSYLPGRRCTVAKIWKIGLILKPATEGAVSRDSQLLDAKTGRLLEYLSTPIIRCDENVSSLLETVTDKERLEILDWISLALDGQNHSAAKDSWTPGTCEWLLDLSIYLTLSGKVQLVPNPMAVRNWFVIQ</sequence>
<name>A0A1J9R710_9EURO</name>
<feature type="region of interest" description="Disordered" evidence="1">
    <location>
        <begin position="18"/>
        <end position="47"/>
    </location>
</feature>